<evidence type="ECO:0000313" key="3">
    <source>
        <dbReference type="EMBL" id="QDV88904.1"/>
    </source>
</evidence>
<dbReference type="EMBL" id="CP036432">
    <property type="protein sequence ID" value="QDV88904.1"/>
    <property type="molecule type" value="Genomic_DNA"/>
</dbReference>
<gene>
    <name evidence="3" type="ORF">TBK1r_79390</name>
</gene>
<organism evidence="3 4">
    <name type="scientific">Stieleria magnilauensis</name>
    <dbReference type="NCBI Taxonomy" id="2527963"/>
    <lineage>
        <taxon>Bacteria</taxon>
        <taxon>Pseudomonadati</taxon>
        <taxon>Planctomycetota</taxon>
        <taxon>Planctomycetia</taxon>
        <taxon>Pirellulales</taxon>
        <taxon>Pirellulaceae</taxon>
        <taxon>Stieleria</taxon>
    </lineage>
</organism>
<feature type="compositionally biased region" description="Basic and acidic residues" evidence="1">
    <location>
        <begin position="10"/>
        <end position="32"/>
    </location>
</feature>
<proteinExistence type="predicted"/>
<evidence type="ECO:0000256" key="1">
    <source>
        <dbReference type="SAM" id="MobiDB-lite"/>
    </source>
</evidence>
<sequence length="67" mass="7599">MIAPPFPSRPLEDERFDDLDRPLHRNDPERSKASFVHQTIAKHPTLALAAAGAVGLTLGWLVKRKWR</sequence>
<dbReference type="Proteomes" id="UP000318081">
    <property type="component" value="Chromosome"/>
</dbReference>
<keyword evidence="4" id="KW-1185">Reference proteome</keyword>
<evidence type="ECO:0000313" key="4">
    <source>
        <dbReference type="Proteomes" id="UP000318081"/>
    </source>
</evidence>
<dbReference type="RefSeq" id="WP_145221749.1">
    <property type="nucleotide sequence ID" value="NZ_CP036432.1"/>
</dbReference>
<name>A0ABX5Y3P6_9BACT</name>
<evidence type="ECO:0008006" key="5">
    <source>
        <dbReference type="Google" id="ProtNLM"/>
    </source>
</evidence>
<feature type="region of interest" description="Disordered" evidence="1">
    <location>
        <begin position="1"/>
        <end position="36"/>
    </location>
</feature>
<keyword evidence="2" id="KW-1133">Transmembrane helix</keyword>
<accession>A0ABX5Y3P6</accession>
<keyword evidence="2" id="KW-0472">Membrane</keyword>
<keyword evidence="2" id="KW-0812">Transmembrane</keyword>
<feature type="transmembrane region" description="Helical" evidence="2">
    <location>
        <begin position="45"/>
        <end position="62"/>
    </location>
</feature>
<protein>
    <recommendedName>
        <fullName evidence="5">DUF883 domain-containing protein</fullName>
    </recommendedName>
</protein>
<reference evidence="3 4" key="1">
    <citation type="submission" date="2019-02" db="EMBL/GenBank/DDBJ databases">
        <title>Deep-cultivation of Planctomycetes and their phenomic and genomic characterization uncovers novel biology.</title>
        <authorList>
            <person name="Wiegand S."/>
            <person name="Jogler M."/>
            <person name="Boedeker C."/>
            <person name="Pinto D."/>
            <person name="Vollmers J."/>
            <person name="Rivas-Marin E."/>
            <person name="Kohn T."/>
            <person name="Peeters S.H."/>
            <person name="Heuer A."/>
            <person name="Rast P."/>
            <person name="Oberbeckmann S."/>
            <person name="Bunk B."/>
            <person name="Jeske O."/>
            <person name="Meyerdierks A."/>
            <person name="Storesund J.E."/>
            <person name="Kallscheuer N."/>
            <person name="Luecker S."/>
            <person name="Lage O.M."/>
            <person name="Pohl T."/>
            <person name="Merkel B.J."/>
            <person name="Hornburger P."/>
            <person name="Mueller R.-W."/>
            <person name="Bruemmer F."/>
            <person name="Labrenz M."/>
            <person name="Spormann A.M."/>
            <person name="Op den Camp H."/>
            <person name="Overmann J."/>
            <person name="Amann R."/>
            <person name="Jetten M.S.M."/>
            <person name="Mascher T."/>
            <person name="Medema M.H."/>
            <person name="Devos D.P."/>
            <person name="Kaster A.-K."/>
            <person name="Ovreas L."/>
            <person name="Rohde M."/>
            <person name="Galperin M.Y."/>
            <person name="Jogler C."/>
        </authorList>
    </citation>
    <scope>NUCLEOTIDE SEQUENCE [LARGE SCALE GENOMIC DNA]</scope>
    <source>
        <strain evidence="3 4">TBK1r</strain>
    </source>
</reference>
<evidence type="ECO:0000256" key="2">
    <source>
        <dbReference type="SAM" id="Phobius"/>
    </source>
</evidence>